<keyword evidence="2" id="KW-1185">Reference proteome</keyword>
<name>A0ACB8T4L5_9AGAM</name>
<comment type="caution">
    <text evidence="1">The sequence shown here is derived from an EMBL/GenBank/DDBJ whole genome shotgun (WGS) entry which is preliminary data.</text>
</comment>
<sequence length="1384" mass="154184">MEENLLLSSHLSSLYSPSQSLLVTVQTTKQNIPLPLLPTDSDPPSEHATFASLFHSVQTGPILIRLIHNGLIIELISLATETTPIRFLFPAAVLPKPAVFIWQAHQLHILAVTATGSLYRIVVPLRTPTQLWTDQLGINWCREYHLRSVPDTLHAVVQVQGTHAVAIALTNGSLIRLDTDVIGDESSDDQWTENVFQHTSFLTTLTSFLHQGPIEGSQIVATASHPQPTDVGHVWTLSRDRTLRLWTARSGCTSARTLPSSATTVRELSPAAGSSAPPKPSVLLEPESQNLLSVFSVDDNLYVLVFIPTPSSPSSGGFFQIFSANRDTLHLVETFETSSASAHCHLQEFVVIGGTLYTLWDRQGQSAVERLEAPLMEVANGSAAASWRAALYPHEPDLTPSYLDELLLSPGSLTDKYFAAIMRPGLFSTLTLRTAIEQYTNAYLALPGNPPPQLTTSYPTLSENIAAVVGCTVTLSRDINTGALQHDKYWITLKREWEGFIARCREVERSARWPLGIAAGDPVTGEVIFIERERVGTVASEDVALRLHRSLRAGVVVEQQFVVSEIAWTLSVKLGARAMRALEGRVVDLVHQEIAFPFADIIHDQAQRSFFKDDLDEGLESWIMGRLQSVEDIDASTRLVLDLIGGFDREIKREEDEVEMLLPQSVSEYTRAFTAAFTTYTVAARYDFCLGLIALLFFLSEDLPQWDPALLAEVFAVFRGVAMLRYATEQPANDGPTTLHPRTRGVSAEAEEVAARLRVLDVSHGSSSRVPPGPPLLRRLLAQSGGVSGNVPLPSAAHAFLDATGLLQATSPAHASKLEVVWCERLRLMGRFEAAREMLGWLPRTPAVMYVWARLWLDIGRDADAAGALDSIAGSFGPDSALSYEDEEALGAVLPNTRMFDSYFGFYLHAASLFKGAGLTDYEVHFSRLALSVVWPDWDTTDLWNSVIRGSAELAYWDDAYAALMTTPHDELRRECVKHLVLKMCDENAVEKFISFNFVGVADEVEDVLSWKARNSDPRQRPSWSRILYTWYVSRGDYRNAALVMYQRARKLGAYTNDRAQYFHLAEQQLEAYVVAMNALNLLDQKNAWIVLPVLPSANESPRKRRKLTKHIPEDKLAGGKRDSEIVHLSDIEADYSLLSAQLHLVRKDSSLLHAGEYCACEPKLLLSPSSVVLKLAQANRFNFALATARTLDVDMTDLFSHLTRQCLRLTYNPEAVMSEDTTDWLLTDNASSWAGTPADRGWRYLRQSLERHDGPATDSRYSKVVFETIVGLERSSTPPPWLINSLEAHHPEWLIRTCLRYEMFEFALEQTTALIRKTDKRLSQDPPKTAASTWLPYTLIDQILIVTGELPDASPRIVALRRDLHTDISNRTRRMQKLSSQLH</sequence>
<evidence type="ECO:0000313" key="2">
    <source>
        <dbReference type="Proteomes" id="UP000814140"/>
    </source>
</evidence>
<evidence type="ECO:0000313" key="1">
    <source>
        <dbReference type="EMBL" id="KAI0063071.1"/>
    </source>
</evidence>
<gene>
    <name evidence="1" type="ORF">BV25DRAFT_1907210</name>
</gene>
<organism evidence="1 2">
    <name type="scientific">Artomyces pyxidatus</name>
    <dbReference type="NCBI Taxonomy" id="48021"/>
    <lineage>
        <taxon>Eukaryota</taxon>
        <taxon>Fungi</taxon>
        <taxon>Dikarya</taxon>
        <taxon>Basidiomycota</taxon>
        <taxon>Agaricomycotina</taxon>
        <taxon>Agaricomycetes</taxon>
        <taxon>Russulales</taxon>
        <taxon>Auriscalpiaceae</taxon>
        <taxon>Artomyces</taxon>
    </lineage>
</organism>
<reference evidence="1" key="1">
    <citation type="submission" date="2021-03" db="EMBL/GenBank/DDBJ databases">
        <authorList>
            <consortium name="DOE Joint Genome Institute"/>
            <person name="Ahrendt S."/>
            <person name="Looney B.P."/>
            <person name="Miyauchi S."/>
            <person name="Morin E."/>
            <person name="Drula E."/>
            <person name="Courty P.E."/>
            <person name="Chicoki N."/>
            <person name="Fauchery L."/>
            <person name="Kohler A."/>
            <person name="Kuo A."/>
            <person name="Labutti K."/>
            <person name="Pangilinan J."/>
            <person name="Lipzen A."/>
            <person name="Riley R."/>
            <person name="Andreopoulos W."/>
            <person name="He G."/>
            <person name="Johnson J."/>
            <person name="Barry K.W."/>
            <person name="Grigoriev I.V."/>
            <person name="Nagy L."/>
            <person name="Hibbett D."/>
            <person name="Henrissat B."/>
            <person name="Matheny P.B."/>
            <person name="Labbe J."/>
            <person name="Martin F."/>
        </authorList>
    </citation>
    <scope>NUCLEOTIDE SEQUENCE</scope>
    <source>
        <strain evidence="1">HHB10654</strain>
    </source>
</reference>
<proteinExistence type="predicted"/>
<dbReference type="EMBL" id="MU277204">
    <property type="protein sequence ID" value="KAI0063071.1"/>
    <property type="molecule type" value="Genomic_DNA"/>
</dbReference>
<protein>
    <submittedName>
        <fullName evidence="1">Uncharacterized protein</fullName>
    </submittedName>
</protein>
<accession>A0ACB8T4L5</accession>
<reference evidence="1" key="2">
    <citation type="journal article" date="2022" name="New Phytol.">
        <title>Evolutionary transition to the ectomycorrhizal habit in the genomes of a hyperdiverse lineage of mushroom-forming fungi.</title>
        <authorList>
            <person name="Looney B."/>
            <person name="Miyauchi S."/>
            <person name="Morin E."/>
            <person name="Drula E."/>
            <person name="Courty P.E."/>
            <person name="Kohler A."/>
            <person name="Kuo A."/>
            <person name="LaButti K."/>
            <person name="Pangilinan J."/>
            <person name="Lipzen A."/>
            <person name="Riley R."/>
            <person name="Andreopoulos W."/>
            <person name="He G."/>
            <person name="Johnson J."/>
            <person name="Nolan M."/>
            <person name="Tritt A."/>
            <person name="Barry K.W."/>
            <person name="Grigoriev I.V."/>
            <person name="Nagy L.G."/>
            <person name="Hibbett D."/>
            <person name="Henrissat B."/>
            <person name="Matheny P.B."/>
            <person name="Labbe J."/>
            <person name="Martin F.M."/>
        </authorList>
    </citation>
    <scope>NUCLEOTIDE SEQUENCE</scope>
    <source>
        <strain evidence="1">HHB10654</strain>
    </source>
</reference>
<dbReference type="Proteomes" id="UP000814140">
    <property type="component" value="Unassembled WGS sequence"/>
</dbReference>